<proteinExistence type="predicted"/>
<keyword evidence="1" id="KW-0472">Membrane</keyword>
<feature type="transmembrane region" description="Helical" evidence="1">
    <location>
        <begin position="30"/>
        <end position="52"/>
    </location>
</feature>
<accession>A0A2S5IZC2</accession>
<organism evidence="2 3">
    <name type="scientific">Arthrobacter pityocampae</name>
    <dbReference type="NCBI Taxonomy" id="547334"/>
    <lineage>
        <taxon>Bacteria</taxon>
        <taxon>Bacillati</taxon>
        <taxon>Actinomycetota</taxon>
        <taxon>Actinomycetes</taxon>
        <taxon>Micrococcales</taxon>
        <taxon>Micrococcaceae</taxon>
        <taxon>Arthrobacter</taxon>
    </lineage>
</organism>
<comment type="caution">
    <text evidence="2">The sequence shown here is derived from an EMBL/GenBank/DDBJ whole genome shotgun (WGS) entry which is preliminary data.</text>
</comment>
<keyword evidence="3" id="KW-1185">Reference proteome</keyword>
<dbReference type="Proteomes" id="UP000239297">
    <property type="component" value="Unassembled WGS sequence"/>
</dbReference>
<name>A0A2S5IZC2_9MICC</name>
<dbReference type="OrthoDB" id="6053908at2"/>
<evidence type="ECO:0000313" key="2">
    <source>
        <dbReference type="EMBL" id="PPB49887.1"/>
    </source>
</evidence>
<evidence type="ECO:0008006" key="4">
    <source>
        <dbReference type="Google" id="ProtNLM"/>
    </source>
</evidence>
<reference evidence="2 3" key="1">
    <citation type="journal article" date="2014" name="Int. J. Syst. Evol. Microbiol.">
        <title>Arthrobacter pityocampae sp. nov., isolated from Thaumetopoea pityocampa (Lep., Thaumetopoeidae).</title>
        <authorList>
            <person name="Ince I.A."/>
            <person name="Demirbag Z."/>
            <person name="Kati H."/>
        </authorList>
    </citation>
    <scope>NUCLEOTIDE SEQUENCE [LARGE SCALE GENOMIC DNA]</scope>
    <source>
        <strain evidence="2 3">Tp2</strain>
    </source>
</reference>
<gene>
    <name evidence="2" type="ORF">C4K88_04130</name>
</gene>
<keyword evidence="1" id="KW-0812">Transmembrane</keyword>
<evidence type="ECO:0000256" key="1">
    <source>
        <dbReference type="SAM" id="Phobius"/>
    </source>
</evidence>
<dbReference type="AlphaFoldDB" id="A0A2S5IZC2"/>
<feature type="transmembrane region" description="Helical" evidence="1">
    <location>
        <begin position="6"/>
        <end position="23"/>
    </location>
</feature>
<dbReference type="EMBL" id="PRKW01000002">
    <property type="protein sequence ID" value="PPB49887.1"/>
    <property type="molecule type" value="Genomic_DNA"/>
</dbReference>
<keyword evidence="1" id="KW-1133">Transmembrane helix</keyword>
<sequence length="67" mass="7510">MEEYVPIGFFIFSIALVNAGLAEQKGRSRWAWFLLSLILGPLATTMIVIWPVPQRSHSHVSVDAKGR</sequence>
<evidence type="ECO:0000313" key="3">
    <source>
        <dbReference type="Proteomes" id="UP000239297"/>
    </source>
</evidence>
<dbReference type="RefSeq" id="WP_104120382.1">
    <property type="nucleotide sequence ID" value="NZ_PRKW01000002.1"/>
</dbReference>
<protein>
    <recommendedName>
        <fullName evidence="4">Antitermination protein NusB</fullName>
    </recommendedName>
</protein>